<evidence type="ECO:0000313" key="3">
    <source>
        <dbReference type="EMBL" id="EKX72183.1"/>
    </source>
</evidence>
<dbReference type="KEGG" id="beq:BEWA_046470"/>
<proteinExistence type="predicted"/>
<feature type="chain" id="PRO_5003952318" evidence="2">
    <location>
        <begin position="24"/>
        <end position="464"/>
    </location>
</feature>
<name>L1LAI9_THEEQ</name>
<keyword evidence="2" id="KW-0732">Signal</keyword>
<keyword evidence="4" id="KW-1185">Reference proteome</keyword>
<organism evidence="3 4">
    <name type="scientific">Theileria equi strain WA</name>
    <dbReference type="NCBI Taxonomy" id="1537102"/>
    <lineage>
        <taxon>Eukaryota</taxon>
        <taxon>Sar</taxon>
        <taxon>Alveolata</taxon>
        <taxon>Apicomplexa</taxon>
        <taxon>Aconoidasida</taxon>
        <taxon>Piroplasmida</taxon>
        <taxon>Theileriidae</taxon>
        <taxon>Theileria</taxon>
    </lineage>
</organism>
<sequence length="464" mass="53208">MKVSSVILATCLLGLCHCKRSRALTDRPVIEVLDDYADDELINYRPVRKTRKSKSSGQRLVWDLADGTAYEEEYIQSFARRCNAGKALEEESMVKCRHRYATPITLDIAHPNVLLCQSFDYYYDDNLTKLIVPEEGIIISKLMNGKEEVWSPSSGEEFDHAKVYFNKYNEPELVRVLAKTLTTVKEYYFELNNGVWVPSSNSEERMQNLRMISTCTSDLTVDISSTNSTDKCTVFQVNLLGVTTKHFFPNPGYAVVGVKDKSKELWMSPRLIKGLKPLVNDGTFDGYIDYCLSCVLYKKEDVKLLEMTVIENLSKRWKFFEKIDGEWNEVGIDARKTYIPSPFQDRWATLFDAKYFIKENVNFTVATDMEDTVPVLKCTAGNGASKLTYGSDTIWPGKKDVMCLSAVLYMDGDQPTLAVLVTRDNKNNKKSKVYRYHDGKQWKNGKEGTHKKKFEELKKKYNPE</sequence>
<dbReference type="AlphaFoldDB" id="L1LAI9"/>
<dbReference type="RefSeq" id="XP_004831635.1">
    <property type="nucleotide sequence ID" value="XM_004831578.1"/>
</dbReference>
<feature type="signal peptide" evidence="2">
    <location>
        <begin position="1"/>
        <end position="23"/>
    </location>
</feature>
<protein>
    <submittedName>
        <fullName evidence="3">Signal peptide containing protein</fullName>
    </submittedName>
</protein>
<gene>
    <name evidence="3" type="ORF">BEWA_046470</name>
</gene>
<reference evidence="3 4" key="1">
    <citation type="journal article" date="2012" name="BMC Genomics">
        <title>Comparative genomic analysis and phylogenetic position of Theileria equi.</title>
        <authorList>
            <person name="Kappmeyer L.S."/>
            <person name="Thiagarajan M."/>
            <person name="Herndon D.R."/>
            <person name="Ramsay J.D."/>
            <person name="Caler E."/>
            <person name="Djikeng A."/>
            <person name="Gillespie J.J."/>
            <person name="Lau A.O."/>
            <person name="Roalson E.H."/>
            <person name="Silva J.C."/>
            <person name="Silva M.G."/>
            <person name="Suarez C.E."/>
            <person name="Ueti M.W."/>
            <person name="Nene V.M."/>
            <person name="Mealey R.H."/>
            <person name="Knowles D.P."/>
            <person name="Brayton K.A."/>
        </authorList>
    </citation>
    <scope>NUCLEOTIDE SEQUENCE [LARGE SCALE GENOMIC DNA]</scope>
    <source>
        <strain evidence="3 4">WA</strain>
    </source>
</reference>
<evidence type="ECO:0000313" key="4">
    <source>
        <dbReference type="Proteomes" id="UP000031512"/>
    </source>
</evidence>
<dbReference type="EMBL" id="ACOU01000007">
    <property type="protein sequence ID" value="EKX72183.1"/>
    <property type="molecule type" value="Genomic_DNA"/>
</dbReference>
<dbReference type="VEuPathDB" id="PiroplasmaDB:BEWA_046470"/>
<feature type="region of interest" description="Disordered" evidence="1">
    <location>
        <begin position="441"/>
        <end position="464"/>
    </location>
</feature>
<dbReference type="Proteomes" id="UP000031512">
    <property type="component" value="Unassembled WGS sequence"/>
</dbReference>
<evidence type="ECO:0000256" key="1">
    <source>
        <dbReference type="SAM" id="MobiDB-lite"/>
    </source>
</evidence>
<dbReference type="GeneID" id="15805013"/>
<comment type="caution">
    <text evidence="3">The sequence shown here is derived from an EMBL/GenBank/DDBJ whole genome shotgun (WGS) entry which is preliminary data.</text>
</comment>
<accession>L1LAI9</accession>
<evidence type="ECO:0000256" key="2">
    <source>
        <dbReference type="SAM" id="SignalP"/>
    </source>
</evidence>